<reference evidence="2 3" key="1">
    <citation type="submission" date="2019-02" db="EMBL/GenBank/DDBJ databases">
        <title>Deep-cultivation of Planctomycetes and their phenomic and genomic characterization uncovers novel biology.</title>
        <authorList>
            <person name="Wiegand S."/>
            <person name="Jogler M."/>
            <person name="Boedeker C."/>
            <person name="Pinto D."/>
            <person name="Vollmers J."/>
            <person name="Rivas-Marin E."/>
            <person name="Kohn T."/>
            <person name="Peeters S.H."/>
            <person name="Heuer A."/>
            <person name="Rast P."/>
            <person name="Oberbeckmann S."/>
            <person name="Bunk B."/>
            <person name="Jeske O."/>
            <person name="Meyerdierks A."/>
            <person name="Storesund J.E."/>
            <person name="Kallscheuer N."/>
            <person name="Luecker S."/>
            <person name="Lage O.M."/>
            <person name="Pohl T."/>
            <person name="Merkel B.J."/>
            <person name="Hornburger P."/>
            <person name="Mueller R.-W."/>
            <person name="Bruemmer F."/>
            <person name="Labrenz M."/>
            <person name="Spormann A.M."/>
            <person name="Op den Camp H."/>
            <person name="Overmann J."/>
            <person name="Amann R."/>
            <person name="Jetten M.S.M."/>
            <person name="Mascher T."/>
            <person name="Medema M.H."/>
            <person name="Devos D.P."/>
            <person name="Kaster A.-K."/>
            <person name="Ovreas L."/>
            <person name="Rohde M."/>
            <person name="Galperin M.Y."/>
            <person name="Jogler C."/>
        </authorList>
    </citation>
    <scope>NUCLEOTIDE SEQUENCE [LARGE SCALE GENOMIC DNA]</scope>
    <source>
        <strain evidence="2 3">Spa11</strain>
    </source>
</reference>
<evidence type="ECO:0000256" key="1">
    <source>
        <dbReference type="SAM" id="SignalP"/>
    </source>
</evidence>
<dbReference type="KEGG" id="bmei:Spa11_17880"/>
<evidence type="ECO:0008006" key="4">
    <source>
        <dbReference type="Google" id="ProtNLM"/>
    </source>
</evidence>
<dbReference type="AlphaFoldDB" id="A0A518K732"/>
<organism evidence="2 3">
    <name type="scientific">Botrimarina mediterranea</name>
    <dbReference type="NCBI Taxonomy" id="2528022"/>
    <lineage>
        <taxon>Bacteria</taxon>
        <taxon>Pseudomonadati</taxon>
        <taxon>Planctomycetota</taxon>
        <taxon>Planctomycetia</taxon>
        <taxon>Pirellulales</taxon>
        <taxon>Lacipirellulaceae</taxon>
        <taxon>Botrimarina</taxon>
    </lineage>
</organism>
<sequence precursor="true">MKRQFIAFSAAAAAAVGLASDSFAASYASGLRNTGGNNYEFVLNEAATNVTINLGGGGSTDLGALPAGRHTFSAAGAFDIAVASSSTPGFTRLDDEANLFTHFERPGGLAVNTNPASPYFGTIYVNQNRSEVSAGVPVLTVSGREMGNGVYSLTADRLGVNLTDWTVPADANDPTLAKLPPGIQTSTTSSSSIYRIGMDDGGNLLLSDWTDATGGLKVMSADLTTGGVLLRGEGGTRPTIPLSDDSDEFGLLPLHGSINGRPNATGTWGVDLSVAAMDEDMDVDLVLNTANDGNSVWRWNVGSTLTDFAGAPTLEVGVGSLTSPGATTGQHTDGSPVFLNLNVGVTANAHYNEHFDKWYLSGSRFNGDDSSSLVILTPEGPGGDGKDIVVDWSSKQFSIDNGLDGYVDVTDPIFAASEDVANDIFRNAHNVWFSPDNTKMYVHRRQVLGENPILGADSGLGAKILEIPLDENGLPVIGIDDNGTPEDTSDDFLTGITPIFTLANQGSAGSFSDIQTDAAGNLYYSENVSERLEYYSRGGSFIATTGSGGTFSLLELEVLAGDYNGDGTVDAADYTVWRDNPEANGGDGGYLTWANNYGATSAPSSSAAVPEPTAALLCLFGLAGLATRSRR</sequence>
<dbReference type="Proteomes" id="UP000316426">
    <property type="component" value="Chromosome"/>
</dbReference>
<dbReference type="EMBL" id="CP036349">
    <property type="protein sequence ID" value="QDV73590.1"/>
    <property type="molecule type" value="Genomic_DNA"/>
</dbReference>
<protein>
    <recommendedName>
        <fullName evidence="4">PEP-CTERM protein-sorting domain-containing protein</fullName>
    </recommendedName>
</protein>
<feature type="chain" id="PRO_5022112906" description="PEP-CTERM protein-sorting domain-containing protein" evidence="1">
    <location>
        <begin position="25"/>
        <end position="631"/>
    </location>
</feature>
<dbReference type="RefSeq" id="WP_145110849.1">
    <property type="nucleotide sequence ID" value="NZ_CP036349.1"/>
</dbReference>
<keyword evidence="3" id="KW-1185">Reference proteome</keyword>
<evidence type="ECO:0000313" key="3">
    <source>
        <dbReference type="Proteomes" id="UP000316426"/>
    </source>
</evidence>
<keyword evidence="1" id="KW-0732">Signal</keyword>
<name>A0A518K732_9BACT</name>
<accession>A0A518K732</accession>
<gene>
    <name evidence="2" type="ORF">Spa11_17880</name>
</gene>
<proteinExistence type="predicted"/>
<evidence type="ECO:0000313" key="2">
    <source>
        <dbReference type="EMBL" id="QDV73590.1"/>
    </source>
</evidence>
<feature type="signal peptide" evidence="1">
    <location>
        <begin position="1"/>
        <end position="24"/>
    </location>
</feature>